<gene>
    <name evidence="3" type="ORF">GCM10023116_36300</name>
</gene>
<dbReference type="PROSITE" id="PS50231">
    <property type="entry name" value="RICIN_B_LECTIN"/>
    <property type="match status" value="1"/>
</dbReference>
<dbReference type="Gene3D" id="2.70.240.20">
    <property type="entry name" value="Leukocidin/Hemolysin toxin, cytolysin domain"/>
    <property type="match status" value="1"/>
</dbReference>
<accession>A0ABP8V6B7</accession>
<dbReference type="Proteomes" id="UP001500604">
    <property type="component" value="Unassembled WGS sequence"/>
</dbReference>
<proteinExistence type="predicted"/>
<feature type="region of interest" description="Disordered" evidence="1">
    <location>
        <begin position="1"/>
        <end position="96"/>
    </location>
</feature>
<evidence type="ECO:0000256" key="1">
    <source>
        <dbReference type="SAM" id="MobiDB-lite"/>
    </source>
</evidence>
<feature type="compositionally biased region" description="Polar residues" evidence="1">
    <location>
        <begin position="58"/>
        <end position="69"/>
    </location>
</feature>
<feature type="domain" description="Ricin B lectin" evidence="2">
    <location>
        <begin position="257"/>
        <end position="341"/>
    </location>
</feature>
<evidence type="ECO:0000259" key="2">
    <source>
        <dbReference type="Pfam" id="PF00652"/>
    </source>
</evidence>
<sequence length="386" mass="44078">MSEDDDEESEKHKVTLDPYGHESGGSCCHGEDDESFPGARDDEEEDIDEEELLRRSIPINSITTATQQSNPPPVLTTREHASPHRQKRIHPAQFRDIGTEQSFTYESKRSIAYQNHEYEVINRAKTGTQNTAAWLWTREFSKYASHWRTNNTCPLWCDDWFFADSAFSPAAYAHFIPGFSATFMVPAEKTGHSTIRFTSSIKPIALGGRVQYQFFYQKYAPFSRKGTDYHLAQDLTIDWDSPIFAAEIPISLEALHRNTPDGACLTAHSTNREPHQAAYVSACQLQQNQLWGLDTELRLRSFLAYDHCLNREPDDTLSLRRCDRSISQKWKWVENNLINRQGGYLSISPEGSLHTSWDPAELTAWHGFIRQPHSTDALHVDPAVKT</sequence>
<organism evidence="3 4">
    <name type="scientific">Kistimonas scapharcae</name>
    <dbReference type="NCBI Taxonomy" id="1036133"/>
    <lineage>
        <taxon>Bacteria</taxon>
        <taxon>Pseudomonadati</taxon>
        <taxon>Pseudomonadota</taxon>
        <taxon>Gammaproteobacteria</taxon>
        <taxon>Oceanospirillales</taxon>
        <taxon>Endozoicomonadaceae</taxon>
        <taxon>Kistimonas</taxon>
    </lineage>
</organism>
<reference evidence="4" key="1">
    <citation type="journal article" date="2019" name="Int. J. Syst. Evol. Microbiol.">
        <title>The Global Catalogue of Microorganisms (GCM) 10K type strain sequencing project: providing services to taxonomists for standard genome sequencing and annotation.</title>
        <authorList>
            <consortium name="The Broad Institute Genomics Platform"/>
            <consortium name="The Broad Institute Genome Sequencing Center for Infectious Disease"/>
            <person name="Wu L."/>
            <person name="Ma J."/>
        </authorList>
    </citation>
    <scope>NUCLEOTIDE SEQUENCE [LARGE SCALE GENOMIC DNA]</scope>
    <source>
        <strain evidence="4">JCM 17805</strain>
    </source>
</reference>
<comment type="caution">
    <text evidence="3">The sequence shown here is derived from an EMBL/GenBank/DDBJ whole genome shotgun (WGS) entry which is preliminary data.</text>
</comment>
<keyword evidence="4" id="KW-1185">Reference proteome</keyword>
<dbReference type="EMBL" id="BAABFL010000449">
    <property type="protein sequence ID" value="GAA4651346.1"/>
    <property type="molecule type" value="Genomic_DNA"/>
</dbReference>
<dbReference type="SUPFAM" id="SSF50370">
    <property type="entry name" value="Ricin B-like lectins"/>
    <property type="match status" value="1"/>
</dbReference>
<dbReference type="InterPro" id="IPR035992">
    <property type="entry name" value="Ricin_B-like_lectins"/>
</dbReference>
<dbReference type="Pfam" id="PF00652">
    <property type="entry name" value="Ricin_B_lectin"/>
    <property type="match status" value="1"/>
</dbReference>
<evidence type="ECO:0000313" key="4">
    <source>
        <dbReference type="Proteomes" id="UP001500604"/>
    </source>
</evidence>
<name>A0ABP8V6B7_9GAMM</name>
<evidence type="ECO:0000313" key="3">
    <source>
        <dbReference type="EMBL" id="GAA4651346.1"/>
    </source>
</evidence>
<protein>
    <recommendedName>
        <fullName evidence="2">Ricin B lectin domain-containing protein</fullName>
    </recommendedName>
</protein>
<feature type="compositionally biased region" description="Acidic residues" evidence="1">
    <location>
        <begin position="31"/>
        <end position="51"/>
    </location>
</feature>
<dbReference type="InterPro" id="IPR000772">
    <property type="entry name" value="Ricin_B_lectin"/>
</dbReference>